<dbReference type="AlphaFoldDB" id="A0A448TVP7"/>
<reference evidence="1 2" key="1">
    <citation type="submission" date="2018-12" db="EMBL/GenBank/DDBJ databases">
        <authorList>
            <consortium name="Pathogen Informatics"/>
        </authorList>
    </citation>
    <scope>NUCLEOTIDE SEQUENCE [LARGE SCALE GENOMIC DNA]</scope>
    <source>
        <strain evidence="1 2">NCTC12871</strain>
    </source>
</reference>
<protein>
    <submittedName>
        <fullName evidence="1">Uncharacterized protein</fullName>
    </submittedName>
</protein>
<sequence length="29" mass="3561">MFLLFYCVKLDENQQLFEKSGYNKQILFT</sequence>
<name>A0A448TVP7_9PAST</name>
<accession>A0A448TVP7</accession>
<keyword evidence="2" id="KW-1185">Reference proteome</keyword>
<gene>
    <name evidence="1" type="ORF">NCTC12871_01499</name>
</gene>
<proteinExistence type="predicted"/>
<evidence type="ECO:0000313" key="2">
    <source>
        <dbReference type="Proteomes" id="UP000279799"/>
    </source>
</evidence>
<evidence type="ECO:0000313" key="1">
    <source>
        <dbReference type="EMBL" id="VEJ10000.1"/>
    </source>
</evidence>
<organism evidence="1 2">
    <name type="scientific">Actinobacillus delphinicola</name>
    <dbReference type="NCBI Taxonomy" id="51161"/>
    <lineage>
        <taxon>Bacteria</taxon>
        <taxon>Pseudomonadati</taxon>
        <taxon>Pseudomonadota</taxon>
        <taxon>Gammaproteobacteria</taxon>
        <taxon>Pasteurellales</taxon>
        <taxon>Pasteurellaceae</taxon>
        <taxon>Actinobacillus</taxon>
    </lineage>
</organism>
<dbReference type="Proteomes" id="UP000279799">
    <property type="component" value="Chromosome"/>
</dbReference>
<dbReference type="EMBL" id="LR134510">
    <property type="protein sequence ID" value="VEJ10000.1"/>
    <property type="molecule type" value="Genomic_DNA"/>
</dbReference>
<dbReference type="KEGG" id="adp:NCTC12871_01499"/>